<evidence type="ECO:0000256" key="8">
    <source>
        <dbReference type="ARBA" id="ARBA00022989"/>
    </source>
</evidence>
<keyword evidence="6" id="KW-0812">Transmembrane</keyword>
<keyword evidence="8" id="KW-1133">Transmembrane helix</keyword>
<accession>E6W0C2</accession>
<evidence type="ECO:0000256" key="4">
    <source>
        <dbReference type="ARBA" id="ARBA00022475"/>
    </source>
</evidence>
<comment type="subcellular location">
    <subcellularLocation>
        <location evidence="1">Cell inner membrane</location>
        <topology evidence="1">Single-pass membrane protein</topology>
        <orientation evidence="1">Periplasmic side</orientation>
    </subcellularLocation>
</comment>
<protein>
    <submittedName>
        <fullName evidence="12">TonB family protein</fullName>
    </submittedName>
</protein>
<dbReference type="KEGG" id="din:Selin_1610"/>
<dbReference type="AlphaFoldDB" id="E6W0C2"/>
<dbReference type="SUPFAM" id="SSF74653">
    <property type="entry name" value="TolA/TonB C-terminal domain"/>
    <property type="match status" value="1"/>
</dbReference>
<evidence type="ECO:0000256" key="1">
    <source>
        <dbReference type="ARBA" id="ARBA00004383"/>
    </source>
</evidence>
<gene>
    <name evidence="12" type="ordered locus">Selin_1610</name>
</gene>
<dbReference type="EMBL" id="CP002432">
    <property type="protein sequence ID" value="ADU66340.1"/>
    <property type="molecule type" value="Genomic_DNA"/>
</dbReference>
<evidence type="ECO:0000313" key="12">
    <source>
        <dbReference type="EMBL" id="ADU66340.1"/>
    </source>
</evidence>
<evidence type="ECO:0000256" key="10">
    <source>
        <dbReference type="SAM" id="MobiDB-lite"/>
    </source>
</evidence>
<evidence type="ECO:0000256" key="9">
    <source>
        <dbReference type="ARBA" id="ARBA00023136"/>
    </source>
</evidence>
<dbReference type="GO" id="GO:0031992">
    <property type="term" value="F:energy transducer activity"/>
    <property type="evidence" value="ECO:0007669"/>
    <property type="project" value="TreeGrafter"/>
</dbReference>
<evidence type="ECO:0000256" key="5">
    <source>
        <dbReference type="ARBA" id="ARBA00022519"/>
    </source>
</evidence>
<keyword evidence="7" id="KW-0653">Protein transport</keyword>
<organism evidence="12 13">
    <name type="scientific">Desulfurispirillum indicum (strain ATCC BAA-1389 / DSM 22839 / S5)</name>
    <dbReference type="NCBI Taxonomy" id="653733"/>
    <lineage>
        <taxon>Bacteria</taxon>
        <taxon>Pseudomonadati</taxon>
        <taxon>Chrysiogenota</taxon>
        <taxon>Chrysiogenia</taxon>
        <taxon>Chrysiogenales</taxon>
        <taxon>Chrysiogenaceae</taxon>
        <taxon>Desulfurispirillum</taxon>
    </lineage>
</organism>
<keyword evidence="4" id="KW-1003">Cell membrane</keyword>
<dbReference type="NCBIfam" id="TIGR01352">
    <property type="entry name" value="tonB_Cterm"/>
    <property type="match status" value="1"/>
</dbReference>
<feature type="domain" description="TonB C-terminal" evidence="11">
    <location>
        <begin position="152"/>
        <end position="242"/>
    </location>
</feature>
<dbReference type="InterPro" id="IPR006260">
    <property type="entry name" value="TonB/TolA_C"/>
</dbReference>
<keyword evidence="3" id="KW-0813">Transport</keyword>
<reference evidence="12 13" key="1">
    <citation type="submission" date="2010-12" db="EMBL/GenBank/DDBJ databases">
        <title>Complete sequence of Desulfurispirillum indicum S5.</title>
        <authorList>
            <consortium name="US DOE Joint Genome Institute"/>
            <person name="Lucas S."/>
            <person name="Copeland A."/>
            <person name="Lapidus A."/>
            <person name="Cheng J.-F."/>
            <person name="Goodwin L."/>
            <person name="Pitluck S."/>
            <person name="Chertkov O."/>
            <person name="Held B."/>
            <person name="Detter J.C."/>
            <person name="Han C."/>
            <person name="Tapia R."/>
            <person name="Land M."/>
            <person name="Hauser L."/>
            <person name="Kyrpides N."/>
            <person name="Ivanova N."/>
            <person name="Mikhailova N."/>
            <person name="Haggblom M."/>
            <person name="Rauschenbach I."/>
            <person name="Bini E."/>
            <person name="Woyke T."/>
        </authorList>
    </citation>
    <scope>NUCLEOTIDE SEQUENCE [LARGE SCALE GENOMIC DNA]</scope>
    <source>
        <strain evidence="13">ATCC BAA-1389 / DSM 22839 / S5</strain>
    </source>
</reference>
<evidence type="ECO:0000256" key="3">
    <source>
        <dbReference type="ARBA" id="ARBA00022448"/>
    </source>
</evidence>
<evidence type="ECO:0000259" key="11">
    <source>
        <dbReference type="PROSITE" id="PS52015"/>
    </source>
</evidence>
<evidence type="ECO:0000256" key="6">
    <source>
        <dbReference type="ARBA" id="ARBA00022692"/>
    </source>
</evidence>
<keyword evidence="5" id="KW-0997">Cell inner membrane</keyword>
<evidence type="ECO:0000256" key="7">
    <source>
        <dbReference type="ARBA" id="ARBA00022927"/>
    </source>
</evidence>
<keyword evidence="13" id="KW-1185">Reference proteome</keyword>
<dbReference type="eggNOG" id="COG0810">
    <property type="taxonomic scope" value="Bacteria"/>
</dbReference>
<feature type="region of interest" description="Disordered" evidence="10">
    <location>
        <begin position="57"/>
        <end position="112"/>
    </location>
</feature>
<dbReference type="PROSITE" id="PS52015">
    <property type="entry name" value="TONB_CTD"/>
    <property type="match status" value="1"/>
</dbReference>
<dbReference type="GO" id="GO:0098797">
    <property type="term" value="C:plasma membrane protein complex"/>
    <property type="evidence" value="ECO:0007669"/>
    <property type="project" value="TreeGrafter"/>
</dbReference>
<dbReference type="GO" id="GO:0055085">
    <property type="term" value="P:transmembrane transport"/>
    <property type="evidence" value="ECO:0007669"/>
    <property type="project" value="InterPro"/>
</dbReference>
<dbReference type="InterPro" id="IPR051045">
    <property type="entry name" value="TonB-dependent_transducer"/>
</dbReference>
<dbReference type="Gene3D" id="3.30.1150.10">
    <property type="match status" value="1"/>
</dbReference>
<dbReference type="PANTHER" id="PTHR33446:SF2">
    <property type="entry name" value="PROTEIN TONB"/>
    <property type="match status" value="1"/>
</dbReference>
<evidence type="ECO:0000256" key="2">
    <source>
        <dbReference type="ARBA" id="ARBA00006555"/>
    </source>
</evidence>
<evidence type="ECO:0000313" key="13">
    <source>
        <dbReference type="Proteomes" id="UP000002572"/>
    </source>
</evidence>
<proteinExistence type="inferred from homology"/>
<dbReference type="PANTHER" id="PTHR33446">
    <property type="entry name" value="PROTEIN TONB-RELATED"/>
    <property type="match status" value="1"/>
</dbReference>
<dbReference type="HOGENOM" id="CLU_076333_4_0_0"/>
<dbReference type="Pfam" id="PF03544">
    <property type="entry name" value="TonB_C"/>
    <property type="match status" value="1"/>
</dbReference>
<dbReference type="Proteomes" id="UP000002572">
    <property type="component" value="Chromosome"/>
</dbReference>
<sequence>MDRLLSPTMKWWMALSLGLHSVALLLAANSWQLPSTLALGQTENQVMVHLLKRPQPPAETAMAGTPPQPEPPSTIAEPAKQTAPQAAREPIPEPVTISAPPREPQKAVAPESVPMDVADTEQPTQAAPVSTPALVAPPQASAAPAPVAATFGSPSGPDYHRQVQPVYPALARRQGWQGTVILQAIIDEAGQISDLEIVQTSGYQVLDRSAMEATLASSYRPAVLGGRTMASLVEIPVRFVLR</sequence>
<dbReference type="STRING" id="653733.Selin_1610"/>
<name>E6W0C2_DESIS</name>
<dbReference type="GO" id="GO:0015031">
    <property type="term" value="P:protein transport"/>
    <property type="evidence" value="ECO:0007669"/>
    <property type="project" value="UniProtKB-KW"/>
</dbReference>
<comment type="similarity">
    <text evidence="2">Belongs to the TonB family.</text>
</comment>
<keyword evidence="9" id="KW-0472">Membrane</keyword>
<dbReference type="InterPro" id="IPR037682">
    <property type="entry name" value="TonB_C"/>
</dbReference>
<dbReference type="InParanoid" id="E6W0C2"/>